<sequence length="146" mass="16936">MALQCYPPYVFAPDFPVSDGYIKLGYLSSRTIIQSYEFILPGFICFDKHKCPSLTPMFELDNYTQVVERDVKHHCIGKEDELENNMLIDHINQLRFSALCDGRTDLFSSRNETDETNCEQWPCANQYTRCNGIWQCQKGIDEINCS</sequence>
<proteinExistence type="predicted"/>
<protein>
    <submittedName>
        <fullName evidence="2">Uncharacterized protein</fullName>
    </submittedName>
</protein>
<evidence type="ECO:0000313" key="3">
    <source>
        <dbReference type="EMBL" id="CAF4242923.1"/>
    </source>
</evidence>
<dbReference type="EMBL" id="CAJOBF010000464">
    <property type="protein sequence ID" value="CAF3821824.1"/>
    <property type="molecule type" value="Genomic_DNA"/>
</dbReference>
<dbReference type="Proteomes" id="UP000663842">
    <property type="component" value="Unassembled WGS sequence"/>
</dbReference>
<organism evidence="2 4">
    <name type="scientific">Rotaria magnacalcarata</name>
    <dbReference type="NCBI Taxonomy" id="392030"/>
    <lineage>
        <taxon>Eukaryota</taxon>
        <taxon>Metazoa</taxon>
        <taxon>Spiralia</taxon>
        <taxon>Gnathifera</taxon>
        <taxon>Rotifera</taxon>
        <taxon>Eurotatoria</taxon>
        <taxon>Bdelloidea</taxon>
        <taxon>Philodinida</taxon>
        <taxon>Philodinidae</taxon>
        <taxon>Rotaria</taxon>
    </lineage>
</organism>
<dbReference type="EMBL" id="CAJOBG010008422">
    <property type="protein sequence ID" value="CAF4242923.1"/>
    <property type="molecule type" value="Genomic_DNA"/>
</dbReference>
<accession>A0A819CMI7</accession>
<name>A0A819CMI7_9BILA</name>
<evidence type="ECO:0000256" key="1">
    <source>
        <dbReference type="ARBA" id="ARBA00023157"/>
    </source>
</evidence>
<gene>
    <name evidence="3" type="ORF">OVN521_LOCUS28617</name>
    <name evidence="2" type="ORF">UXM345_LOCUS6041</name>
</gene>
<evidence type="ECO:0000313" key="5">
    <source>
        <dbReference type="Proteomes" id="UP000663866"/>
    </source>
</evidence>
<dbReference type="Proteomes" id="UP000663866">
    <property type="component" value="Unassembled WGS sequence"/>
</dbReference>
<reference evidence="2" key="1">
    <citation type="submission" date="2021-02" db="EMBL/GenBank/DDBJ databases">
        <authorList>
            <person name="Nowell W R."/>
        </authorList>
    </citation>
    <scope>NUCLEOTIDE SEQUENCE</scope>
</reference>
<dbReference type="InterPro" id="IPR036055">
    <property type="entry name" value="LDL_receptor-like_sf"/>
</dbReference>
<evidence type="ECO:0000313" key="4">
    <source>
        <dbReference type="Proteomes" id="UP000663842"/>
    </source>
</evidence>
<dbReference type="AlphaFoldDB" id="A0A819CMI7"/>
<evidence type="ECO:0000313" key="2">
    <source>
        <dbReference type="EMBL" id="CAF3821824.1"/>
    </source>
</evidence>
<keyword evidence="5" id="KW-1185">Reference proteome</keyword>
<comment type="caution">
    <text evidence="2">The sequence shown here is derived from an EMBL/GenBank/DDBJ whole genome shotgun (WGS) entry which is preliminary data.</text>
</comment>
<dbReference type="SUPFAM" id="SSF57424">
    <property type="entry name" value="LDL receptor-like module"/>
    <property type="match status" value="1"/>
</dbReference>
<keyword evidence="1" id="KW-1015">Disulfide bond</keyword>